<dbReference type="GO" id="GO:0007032">
    <property type="term" value="P:endosome organization"/>
    <property type="evidence" value="ECO:0007669"/>
    <property type="project" value="TreeGrafter"/>
</dbReference>
<dbReference type="Gene3D" id="3.30.40.10">
    <property type="entry name" value="Zinc/RING finger domain, C3HC4 (zinc finger)"/>
    <property type="match status" value="1"/>
</dbReference>
<keyword evidence="8" id="KW-0653">Protein transport</keyword>
<dbReference type="InterPro" id="IPR057307">
    <property type="entry name" value="PEP5_VPS11_N"/>
</dbReference>
<evidence type="ECO:0000256" key="8">
    <source>
        <dbReference type="ARBA" id="ARBA00022927"/>
    </source>
</evidence>
<feature type="domain" description="RING-type" evidence="12">
    <location>
        <begin position="636"/>
        <end position="674"/>
    </location>
</feature>
<dbReference type="GO" id="GO:0005884">
    <property type="term" value="C:actin filament"/>
    <property type="evidence" value="ECO:0007669"/>
    <property type="project" value="Ensembl"/>
</dbReference>
<evidence type="ECO:0000256" key="11">
    <source>
        <dbReference type="PROSITE-ProRule" id="PRU01006"/>
    </source>
</evidence>
<dbReference type="Pfam" id="PF23341">
    <property type="entry name" value="PEP5_VPS11_N"/>
    <property type="match status" value="1"/>
</dbReference>
<dbReference type="PANTHER" id="PTHR23323">
    <property type="entry name" value="VACUOLAR PROTEIN SORTING-ASSOCIATED PROTEIN"/>
    <property type="match status" value="1"/>
</dbReference>
<keyword evidence="14" id="KW-1185">Reference proteome</keyword>
<dbReference type="InterPro" id="IPR024763">
    <property type="entry name" value="VPS11_C"/>
</dbReference>
<dbReference type="Pfam" id="PF13923">
    <property type="entry name" value="zf-C3HC4_2"/>
    <property type="match status" value="1"/>
</dbReference>
<dbReference type="SUPFAM" id="SSF57850">
    <property type="entry name" value="RING/U-box"/>
    <property type="match status" value="1"/>
</dbReference>
<comment type="similarity">
    <text evidence="3">Belongs to the VPS11 family.</text>
</comment>
<proteinExistence type="inferred from homology"/>
<dbReference type="OrthoDB" id="26184at2759"/>
<dbReference type="FunFam" id="2.130.10.10:FF:000315">
    <property type="entry name" value="Vacuolar protein sorting-associated protein 11 homolog"/>
    <property type="match status" value="1"/>
</dbReference>
<comment type="subcellular location">
    <subcellularLocation>
        <location evidence="1">Late endosome membrane</location>
        <topology evidence="1">Peripheral membrane protein</topology>
        <orientation evidence="1">Cytoplasmic side</orientation>
    </subcellularLocation>
    <subcellularLocation>
        <location evidence="2">Lysosome membrane</location>
        <topology evidence="2">Peripheral membrane protein</topology>
        <orientation evidence="2">Cytoplasmic side</orientation>
    </subcellularLocation>
</comment>
<evidence type="ECO:0000256" key="9">
    <source>
        <dbReference type="ARBA" id="ARBA00023136"/>
    </source>
</evidence>
<dbReference type="InterPro" id="IPR000547">
    <property type="entry name" value="Clathrin_H-chain/VPS_repeat"/>
</dbReference>
<protein>
    <submittedName>
        <fullName evidence="13">VPS11 core subunit of CORVET and HOPS complexes</fullName>
    </submittedName>
</protein>
<keyword evidence="6 10" id="KW-0863">Zinc-finger</keyword>
<dbReference type="GO" id="GO:0048786">
    <property type="term" value="C:presynaptic active zone"/>
    <property type="evidence" value="ECO:0007669"/>
    <property type="project" value="Ensembl"/>
</dbReference>
<evidence type="ECO:0000256" key="4">
    <source>
        <dbReference type="ARBA" id="ARBA00022448"/>
    </source>
</evidence>
<evidence type="ECO:0000313" key="13">
    <source>
        <dbReference type="Ensembl" id="ENSMGAP00000029846.1"/>
    </source>
</evidence>
<dbReference type="GeneTree" id="ENSGT00940000153635"/>
<reference evidence="13 14" key="1">
    <citation type="journal article" date="2010" name="PLoS Biol.">
        <title>Multi-platform next-generation sequencing of the domestic turkey (Meleagris gallopavo): genome assembly and analysis.</title>
        <authorList>
            <person name="Dalloul R.A."/>
            <person name="Long J.A."/>
            <person name="Zimin A.V."/>
            <person name="Aslam L."/>
            <person name="Beal K."/>
            <person name="Blomberg L.A."/>
            <person name="Bouffard P."/>
            <person name="Burt D.W."/>
            <person name="Crasta O."/>
            <person name="Crooijmans R.P."/>
            <person name="Cooper K."/>
            <person name="Coulombe R.A."/>
            <person name="De S."/>
            <person name="Delany M.E."/>
            <person name="Dodgson J.B."/>
            <person name="Dong J.J."/>
            <person name="Evans C."/>
            <person name="Frederickson K.M."/>
            <person name="Flicek P."/>
            <person name="Florea L."/>
            <person name="Folkerts O."/>
            <person name="Groenen M.A."/>
            <person name="Harkins T.T."/>
            <person name="Herrero J."/>
            <person name="Hoffmann S."/>
            <person name="Megens H.J."/>
            <person name="Jiang A."/>
            <person name="de Jong P."/>
            <person name="Kaiser P."/>
            <person name="Kim H."/>
            <person name="Kim K.W."/>
            <person name="Kim S."/>
            <person name="Langenberger D."/>
            <person name="Lee M.K."/>
            <person name="Lee T."/>
            <person name="Mane S."/>
            <person name="Marcais G."/>
            <person name="Marz M."/>
            <person name="McElroy A.P."/>
            <person name="Modise T."/>
            <person name="Nefedov M."/>
            <person name="Notredame C."/>
            <person name="Paton I.R."/>
            <person name="Payne W.S."/>
            <person name="Pertea G."/>
            <person name="Prickett D."/>
            <person name="Puiu D."/>
            <person name="Qioa D."/>
            <person name="Raineri E."/>
            <person name="Ruffier M."/>
            <person name="Salzberg S.L."/>
            <person name="Schatz M.C."/>
            <person name="Scheuring C."/>
            <person name="Schmidt C.J."/>
            <person name="Schroeder S."/>
            <person name="Searle S.M."/>
            <person name="Smith E.J."/>
            <person name="Smith J."/>
            <person name="Sonstegard T.S."/>
            <person name="Stadler P.F."/>
            <person name="Tafer H."/>
            <person name="Tu Z.J."/>
            <person name="Van Tassell C.P."/>
            <person name="Vilella A.J."/>
            <person name="Williams K.P."/>
            <person name="Yorke J.A."/>
            <person name="Zhang L."/>
            <person name="Zhang H.B."/>
            <person name="Zhang X."/>
            <person name="Zhang Y."/>
            <person name="Reed K.M."/>
        </authorList>
    </citation>
    <scope>NUCLEOTIDE SEQUENCE [LARGE SCALE GENOMIC DNA]</scope>
</reference>
<dbReference type="PROSITE" id="PS50089">
    <property type="entry name" value="ZF_RING_2"/>
    <property type="match status" value="1"/>
</dbReference>
<dbReference type="InterPro" id="IPR001841">
    <property type="entry name" value="Znf_RING"/>
</dbReference>
<accession>A0A803YDJ9</accession>
<keyword evidence="4" id="KW-0813">Transport</keyword>
<evidence type="ECO:0000256" key="2">
    <source>
        <dbReference type="ARBA" id="ARBA00004630"/>
    </source>
</evidence>
<dbReference type="GO" id="GO:0005765">
    <property type="term" value="C:lysosomal membrane"/>
    <property type="evidence" value="ECO:0007669"/>
    <property type="project" value="UniProtKB-SubCell"/>
</dbReference>
<dbReference type="PANTHER" id="PTHR23323:SF24">
    <property type="entry name" value="VACUOLAR PROTEIN SORTING-ASSOCIATED PROTEIN 11 HOMOLOG"/>
    <property type="match status" value="1"/>
</dbReference>
<dbReference type="Proteomes" id="UP000001645">
    <property type="component" value="Chromosome 26"/>
</dbReference>
<dbReference type="Gene3D" id="2.130.10.10">
    <property type="entry name" value="YVTN repeat-like/Quinoprotein amine dehydrogenase"/>
    <property type="match status" value="1"/>
</dbReference>
<dbReference type="GO" id="GO:0006886">
    <property type="term" value="P:intracellular protein transport"/>
    <property type="evidence" value="ECO:0007669"/>
    <property type="project" value="UniProtKB-UniRule"/>
</dbReference>
<sequence length="755" mass="86594">MAAYLQWRRFVFFDREMVKEPPGPEAAGGKPFALPPGITVCDSGRGNLVFGDILCGRIWFLPRSLQLSGFQAYKLRVTHLYQLKQHSILVSVGEDEEGINPLVKVWNLEKRDGGNPLCTRIFPAIPGNKPTVVSCLTVHENLNFMAIGFADGSVVLTKGDITRDRHSKTQILHEGSYPVTGLAFRQSGKTTHLFVVTTENIQSYLLSVKDYSHLELDNHGCGLHCSSLSDPSQDLQFIVAGNECVYLYQPDERGPCFAFEGQKLIVHWYRGYLIIVSKDRKTSPKYVSLEQLHFLFNRCSFWLSLFFFFFFFPSCELLDVVSDILRLMSCDPYWLPLQNYQEALHYIGKLPFDQAESNMKRYGKILMHHVPKETTELLKNLCTDYQPSGNSEGPGILEGKKANSEEFIPVFANNSRELKAFLEHMTEVQSDSPQGVYDTLLELRLQNWAHEVDKQIKEKLHDEALTLLKSGRFKTVFDKALVLCQMHNFKDGVLYLYEQGKLFQQIMHYHMQNEQYKKVIEVCELYGDQEACLWEQALGYFARKEEDCKEYIAAVLKHIENKNLMPPLLVVQTLAHNSTATLSVIKDYLVNKLQKQSCQIEQDGQRIQKYRDETTRIRQEIEELKASPKIFQKTKCSICTSALELPSVHFLCGHSFHQHCFESYSESDSECPTCMPENRKVMDMIRAQEQKRDLHDQFQHQLKCSNDGFSVVADYFGRGVFNKLTLITDLPLGKSATTIEAGLQRELLMHTKRST</sequence>
<dbReference type="GO" id="GO:0030674">
    <property type="term" value="F:protein-macromolecule adaptor activity"/>
    <property type="evidence" value="ECO:0007669"/>
    <property type="project" value="TreeGrafter"/>
</dbReference>
<evidence type="ECO:0000256" key="6">
    <source>
        <dbReference type="ARBA" id="ARBA00022771"/>
    </source>
</evidence>
<evidence type="ECO:0000259" key="12">
    <source>
        <dbReference type="PROSITE" id="PS50089"/>
    </source>
</evidence>
<dbReference type="GO" id="GO:0005769">
    <property type="term" value="C:early endosome"/>
    <property type="evidence" value="ECO:0007669"/>
    <property type="project" value="Ensembl"/>
</dbReference>
<dbReference type="GO" id="GO:0031902">
    <property type="term" value="C:late endosome membrane"/>
    <property type="evidence" value="ECO:0007669"/>
    <property type="project" value="UniProtKB-SubCell"/>
</dbReference>
<dbReference type="Pfam" id="PF23356">
    <property type="entry name" value="TPR_PEP5_VPS11"/>
    <property type="match status" value="1"/>
</dbReference>
<dbReference type="InterPro" id="IPR036322">
    <property type="entry name" value="WD40_repeat_dom_sf"/>
</dbReference>
<dbReference type="SUPFAM" id="SSF50978">
    <property type="entry name" value="WD40 repeat-like"/>
    <property type="match status" value="1"/>
</dbReference>
<dbReference type="GO" id="GO:0006904">
    <property type="term" value="P:vesicle docking involved in exocytosis"/>
    <property type="evidence" value="ECO:0007669"/>
    <property type="project" value="TreeGrafter"/>
</dbReference>
<reference evidence="13" key="3">
    <citation type="submission" date="2025-09" db="UniProtKB">
        <authorList>
            <consortium name="Ensembl"/>
        </authorList>
    </citation>
    <scope>IDENTIFICATION</scope>
</reference>
<reference evidence="13" key="2">
    <citation type="submission" date="2025-08" db="UniProtKB">
        <authorList>
            <consortium name="Ensembl"/>
        </authorList>
    </citation>
    <scope>IDENTIFICATION</scope>
</reference>
<dbReference type="InterPro" id="IPR057308">
    <property type="entry name" value="CHCR_PEP5_VPS11"/>
</dbReference>
<dbReference type="Ensembl" id="ENSMGAT00000037162.1">
    <property type="protein sequence ID" value="ENSMGAP00000029846.1"/>
    <property type="gene ID" value="ENSMGAG00000003432.3"/>
</dbReference>
<dbReference type="GO" id="GO:0030123">
    <property type="term" value="C:AP-3 adaptor complex"/>
    <property type="evidence" value="ECO:0007669"/>
    <property type="project" value="Ensembl"/>
</dbReference>
<dbReference type="GO" id="GO:0048284">
    <property type="term" value="P:organelle fusion"/>
    <property type="evidence" value="ECO:0007669"/>
    <property type="project" value="TreeGrafter"/>
</dbReference>
<keyword evidence="7" id="KW-0862">Zinc</keyword>
<evidence type="ECO:0000256" key="10">
    <source>
        <dbReference type="PROSITE-ProRule" id="PRU00175"/>
    </source>
</evidence>
<dbReference type="InParanoid" id="A0A803YDJ9"/>
<dbReference type="AlphaFoldDB" id="A0A803YDJ9"/>
<evidence type="ECO:0000256" key="5">
    <source>
        <dbReference type="ARBA" id="ARBA00022723"/>
    </source>
</evidence>
<evidence type="ECO:0000256" key="1">
    <source>
        <dbReference type="ARBA" id="ARBA00004492"/>
    </source>
</evidence>
<dbReference type="Bgee" id="ENSMGAG00000003432">
    <property type="expression patterns" value="Expressed in pectoralis major and 18 other cell types or tissues"/>
</dbReference>
<dbReference type="InterPro" id="IPR013083">
    <property type="entry name" value="Znf_RING/FYVE/PHD"/>
</dbReference>
<organism evidence="13 14">
    <name type="scientific">Meleagris gallopavo</name>
    <name type="common">Wild turkey</name>
    <dbReference type="NCBI Taxonomy" id="9103"/>
    <lineage>
        <taxon>Eukaryota</taxon>
        <taxon>Metazoa</taxon>
        <taxon>Chordata</taxon>
        <taxon>Craniata</taxon>
        <taxon>Vertebrata</taxon>
        <taxon>Euteleostomi</taxon>
        <taxon>Archelosauria</taxon>
        <taxon>Archosauria</taxon>
        <taxon>Dinosauria</taxon>
        <taxon>Saurischia</taxon>
        <taxon>Theropoda</taxon>
        <taxon>Coelurosauria</taxon>
        <taxon>Aves</taxon>
        <taxon>Neognathae</taxon>
        <taxon>Galloanserae</taxon>
        <taxon>Galliformes</taxon>
        <taxon>Phasianidae</taxon>
        <taxon>Meleagridinae</taxon>
        <taxon>Meleagris</taxon>
    </lineage>
</organism>
<dbReference type="GO" id="GO:0007033">
    <property type="term" value="P:vacuole organization"/>
    <property type="evidence" value="ECO:0007669"/>
    <property type="project" value="TreeGrafter"/>
</dbReference>
<feature type="repeat" description="CHCR" evidence="11">
    <location>
        <begin position="386"/>
        <end position="550"/>
    </location>
</feature>
<dbReference type="FunFam" id="3.30.40.10:FF:000258">
    <property type="entry name" value="Vacuolar protein sorting-associated protein 11 homolog"/>
    <property type="match status" value="1"/>
</dbReference>
<dbReference type="GO" id="GO:0008270">
    <property type="term" value="F:zinc ion binding"/>
    <property type="evidence" value="ECO:0007669"/>
    <property type="project" value="UniProtKB-KW"/>
</dbReference>
<dbReference type="PROSITE" id="PS50236">
    <property type="entry name" value="CHCR"/>
    <property type="match status" value="1"/>
</dbReference>
<dbReference type="Pfam" id="PF12451">
    <property type="entry name" value="VPS11_C"/>
    <property type="match status" value="1"/>
</dbReference>
<dbReference type="GO" id="GO:0030897">
    <property type="term" value="C:HOPS complex"/>
    <property type="evidence" value="ECO:0007669"/>
    <property type="project" value="TreeGrafter"/>
</dbReference>
<dbReference type="CDD" id="cd16688">
    <property type="entry name" value="RING-H2_Vps11"/>
    <property type="match status" value="1"/>
</dbReference>
<dbReference type="InterPro" id="IPR015943">
    <property type="entry name" value="WD40/YVTN_repeat-like_dom_sf"/>
</dbReference>
<dbReference type="GO" id="GO:0033263">
    <property type="term" value="C:CORVET complex"/>
    <property type="evidence" value="ECO:0007669"/>
    <property type="project" value="Ensembl"/>
</dbReference>
<gene>
    <name evidence="13" type="primary">VPS11</name>
</gene>
<keyword evidence="9" id="KW-0472">Membrane</keyword>
<evidence type="ECO:0000313" key="14">
    <source>
        <dbReference type="Proteomes" id="UP000001645"/>
    </source>
</evidence>
<dbReference type="SMART" id="SM00184">
    <property type="entry name" value="RING"/>
    <property type="match status" value="1"/>
</dbReference>
<evidence type="ECO:0000256" key="7">
    <source>
        <dbReference type="ARBA" id="ARBA00022833"/>
    </source>
</evidence>
<evidence type="ECO:0000256" key="3">
    <source>
        <dbReference type="ARBA" id="ARBA00007070"/>
    </source>
</evidence>
<keyword evidence="5" id="KW-0479">Metal-binding</keyword>
<name>A0A803YDJ9_MELGA</name>